<evidence type="ECO:0000256" key="6">
    <source>
        <dbReference type="ARBA" id="ARBA00022676"/>
    </source>
</evidence>
<dbReference type="EMBL" id="KV419395">
    <property type="protein sequence ID" value="KZS98408.1"/>
    <property type="molecule type" value="Genomic_DNA"/>
</dbReference>
<evidence type="ECO:0000256" key="7">
    <source>
        <dbReference type="ARBA" id="ARBA00022679"/>
    </source>
</evidence>
<evidence type="ECO:0000256" key="8">
    <source>
        <dbReference type="ARBA" id="ARBA00022692"/>
    </source>
</evidence>
<feature type="transmembrane region" description="Helical" evidence="12">
    <location>
        <begin position="387"/>
        <end position="407"/>
    </location>
</feature>
<name>A0A165A2S5_9AGAM</name>
<keyword evidence="5 12" id="KW-0337">GPI-anchor biosynthesis</keyword>
<protein>
    <recommendedName>
        <fullName evidence="4 12">GPI mannosyltransferase 2</fullName>
        <ecNumber evidence="12">2.4.1.-</ecNumber>
    </recommendedName>
</protein>
<dbReference type="OrthoDB" id="10252502at2759"/>
<dbReference type="STRING" id="1314777.A0A165A2S5"/>
<feature type="transmembrane region" description="Helical" evidence="12">
    <location>
        <begin position="190"/>
        <end position="214"/>
    </location>
</feature>
<keyword evidence="7 12" id="KW-0808">Transferase</keyword>
<dbReference type="AlphaFoldDB" id="A0A165A2S5"/>
<keyword evidence="10 12" id="KW-1133">Transmembrane helix</keyword>
<evidence type="ECO:0000256" key="2">
    <source>
        <dbReference type="ARBA" id="ARBA00004687"/>
    </source>
</evidence>
<evidence type="ECO:0000256" key="5">
    <source>
        <dbReference type="ARBA" id="ARBA00022502"/>
    </source>
</evidence>
<dbReference type="EC" id="2.4.1.-" evidence="12"/>
<dbReference type="UniPathway" id="UPA00196"/>
<gene>
    <name evidence="13" type="ORF">SISNIDRAFT_448628</name>
</gene>
<keyword evidence="6 12" id="KW-0328">Glycosyltransferase</keyword>
<dbReference type="Proteomes" id="UP000076722">
    <property type="component" value="Unassembled WGS sequence"/>
</dbReference>
<comment type="subcellular location">
    <subcellularLocation>
        <location evidence="1 12">Endoplasmic reticulum membrane</location>
        <topology evidence="1 12">Multi-pass membrane protein</topology>
    </subcellularLocation>
</comment>
<dbReference type="GO" id="GO:0006506">
    <property type="term" value="P:GPI anchor biosynthetic process"/>
    <property type="evidence" value="ECO:0007669"/>
    <property type="project" value="UniProtKB-UniPathway"/>
</dbReference>
<comment type="caution">
    <text evidence="12">Lacks conserved residue(s) required for the propagation of feature annotation.</text>
</comment>
<feature type="transmembrane region" description="Helical" evidence="12">
    <location>
        <begin position="333"/>
        <end position="354"/>
    </location>
</feature>
<evidence type="ECO:0000256" key="10">
    <source>
        <dbReference type="ARBA" id="ARBA00022989"/>
    </source>
</evidence>
<dbReference type="GO" id="GO:0004376">
    <property type="term" value="F:GPI mannosyltransferase activity"/>
    <property type="evidence" value="ECO:0007669"/>
    <property type="project" value="InterPro"/>
</dbReference>
<evidence type="ECO:0000256" key="4">
    <source>
        <dbReference type="ARBA" id="ARBA00013795"/>
    </source>
</evidence>
<evidence type="ECO:0000313" key="14">
    <source>
        <dbReference type="Proteomes" id="UP000076722"/>
    </source>
</evidence>
<dbReference type="GO" id="GO:0005789">
    <property type="term" value="C:endoplasmic reticulum membrane"/>
    <property type="evidence" value="ECO:0007669"/>
    <property type="project" value="UniProtKB-SubCell"/>
</dbReference>
<sequence>MTASHELRLITLYAICARLFFITLIVSASLLPPFDSSHKTILPAADPRSLFDVFVGSLLRWDEFYFADASRNGYQYEHEWAFFPGPSWARRLVRSVWSTGGRRTISSLSEALFTGALTNCLTVWSARILYLISVECTGSASVARISALLSLLPSSPAVIFHVGYTEPLFNLCSYMGMLNCMNAKWAQASFYFMLANSFRSNGVLLAGFFLWGLIADPFLRKQKIPLLNCLKSILYAAITIAPFVYHQFTAWVTFCQDDGLSVEWCKRFPPLIYSHVQATYWNVGFLRYWTPSQIPNFLICSPPLLLLFWSSTDVISRLFRSHTQSGLAKQASMVLPHMVPHAIHAFVLTSWILVAAHTQIILRLASSMPFLYWSAARLILEQPKLGAWWVGWSVTWGCISSILWAVFLPPA</sequence>
<proteinExistence type="inferred from homology"/>
<dbReference type="PANTHER" id="PTHR12468">
    <property type="entry name" value="GPI MANNOSYLTRANSFERASE 2"/>
    <property type="match status" value="1"/>
</dbReference>
<comment type="similarity">
    <text evidence="3 12">Belongs to the PIGV family.</text>
</comment>
<feature type="transmembrane region" description="Helical" evidence="12">
    <location>
        <begin position="226"/>
        <end position="245"/>
    </location>
</feature>
<dbReference type="Pfam" id="PF04188">
    <property type="entry name" value="Mannosyl_trans2"/>
    <property type="match status" value="1"/>
</dbReference>
<reference evidence="13 14" key="1">
    <citation type="journal article" date="2016" name="Mol. Biol. Evol.">
        <title>Comparative Genomics of Early-Diverging Mushroom-Forming Fungi Provides Insights into the Origins of Lignocellulose Decay Capabilities.</title>
        <authorList>
            <person name="Nagy L.G."/>
            <person name="Riley R."/>
            <person name="Tritt A."/>
            <person name="Adam C."/>
            <person name="Daum C."/>
            <person name="Floudas D."/>
            <person name="Sun H."/>
            <person name="Yadav J.S."/>
            <person name="Pangilinan J."/>
            <person name="Larsson K.H."/>
            <person name="Matsuura K."/>
            <person name="Barry K."/>
            <person name="Labutti K."/>
            <person name="Kuo R."/>
            <person name="Ohm R.A."/>
            <person name="Bhattacharya S.S."/>
            <person name="Shirouzu T."/>
            <person name="Yoshinaga Y."/>
            <person name="Martin F.M."/>
            <person name="Grigoriev I.V."/>
            <person name="Hibbett D.S."/>
        </authorList>
    </citation>
    <scope>NUCLEOTIDE SEQUENCE [LARGE SCALE GENOMIC DNA]</scope>
    <source>
        <strain evidence="13 14">HHB9708</strain>
    </source>
</reference>
<dbReference type="GO" id="GO:0000009">
    <property type="term" value="F:alpha-1,6-mannosyltransferase activity"/>
    <property type="evidence" value="ECO:0007669"/>
    <property type="project" value="InterPro"/>
</dbReference>
<organism evidence="13 14">
    <name type="scientific">Sistotremastrum niveocremeum HHB9708</name>
    <dbReference type="NCBI Taxonomy" id="1314777"/>
    <lineage>
        <taxon>Eukaryota</taxon>
        <taxon>Fungi</taxon>
        <taxon>Dikarya</taxon>
        <taxon>Basidiomycota</taxon>
        <taxon>Agaricomycotina</taxon>
        <taxon>Agaricomycetes</taxon>
        <taxon>Sistotremastrales</taxon>
        <taxon>Sistotremastraceae</taxon>
        <taxon>Sertulicium</taxon>
        <taxon>Sertulicium niveocremeum</taxon>
    </lineage>
</organism>
<evidence type="ECO:0000256" key="12">
    <source>
        <dbReference type="RuleBase" id="RU363112"/>
    </source>
</evidence>
<keyword evidence="14" id="KW-1185">Reference proteome</keyword>
<dbReference type="InterPro" id="IPR007315">
    <property type="entry name" value="PIG-V/Gpi18"/>
</dbReference>
<feature type="transmembrane region" description="Helical" evidence="12">
    <location>
        <begin position="142"/>
        <end position="164"/>
    </location>
</feature>
<keyword evidence="9 12" id="KW-0256">Endoplasmic reticulum</keyword>
<evidence type="ECO:0000256" key="11">
    <source>
        <dbReference type="ARBA" id="ARBA00023136"/>
    </source>
</evidence>
<accession>A0A165A2S5</accession>
<dbReference type="GO" id="GO:0031501">
    <property type="term" value="C:mannosyltransferase complex"/>
    <property type="evidence" value="ECO:0007669"/>
    <property type="project" value="TreeGrafter"/>
</dbReference>
<feature type="transmembrane region" description="Helical" evidence="12">
    <location>
        <begin position="111"/>
        <end position="130"/>
    </location>
</feature>
<evidence type="ECO:0000313" key="13">
    <source>
        <dbReference type="EMBL" id="KZS98408.1"/>
    </source>
</evidence>
<keyword evidence="11 12" id="KW-0472">Membrane</keyword>
<feature type="transmembrane region" description="Helical" evidence="12">
    <location>
        <begin position="12"/>
        <end position="31"/>
    </location>
</feature>
<evidence type="ECO:0000256" key="1">
    <source>
        <dbReference type="ARBA" id="ARBA00004477"/>
    </source>
</evidence>
<comment type="function">
    <text evidence="12">Mannosyltransferase involved in glycosylphosphatidylinositol-anchor biosynthesis.</text>
</comment>
<evidence type="ECO:0000256" key="9">
    <source>
        <dbReference type="ARBA" id="ARBA00022824"/>
    </source>
</evidence>
<evidence type="ECO:0000256" key="3">
    <source>
        <dbReference type="ARBA" id="ARBA00008698"/>
    </source>
</evidence>
<comment type="pathway">
    <text evidence="2 12">Glycolipid biosynthesis; glycosylphosphatidylinositol-anchor biosynthesis.</text>
</comment>
<dbReference type="PANTHER" id="PTHR12468:SF2">
    <property type="entry name" value="GPI MANNOSYLTRANSFERASE 2"/>
    <property type="match status" value="1"/>
</dbReference>
<keyword evidence="8 12" id="KW-0812">Transmembrane</keyword>